<feature type="compositionally biased region" description="Polar residues" evidence="1">
    <location>
        <begin position="87"/>
        <end position="96"/>
    </location>
</feature>
<feature type="compositionally biased region" description="Basic and acidic residues" evidence="1">
    <location>
        <begin position="68"/>
        <end position="77"/>
    </location>
</feature>
<reference evidence="2 3" key="1">
    <citation type="journal article" date="2019" name="Nat. Ecol. Evol.">
        <title>Megaphylogeny resolves global patterns of mushroom evolution.</title>
        <authorList>
            <person name="Varga T."/>
            <person name="Krizsan K."/>
            <person name="Foldi C."/>
            <person name="Dima B."/>
            <person name="Sanchez-Garcia M."/>
            <person name="Sanchez-Ramirez S."/>
            <person name="Szollosi G.J."/>
            <person name="Szarkandi J.G."/>
            <person name="Papp V."/>
            <person name="Albert L."/>
            <person name="Andreopoulos W."/>
            <person name="Angelini C."/>
            <person name="Antonin V."/>
            <person name="Barry K.W."/>
            <person name="Bougher N.L."/>
            <person name="Buchanan P."/>
            <person name="Buyck B."/>
            <person name="Bense V."/>
            <person name="Catcheside P."/>
            <person name="Chovatia M."/>
            <person name="Cooper J."/>
            <person name="Damon W."/>
            <person name="Desjardin D."/>
            <person name="Finy P."/>
            <person name="Geml J."/>
            <person name="Haridas S."/>
            <person name="Hughes K."/>
            <person name="Justo A."/>
            <person name="Karasinski D."/>
            <person name="Kautmanova I."/>
            <person name="Kiss B."/>
            <person name="Kocsube S."/>
            <person name="Kotiranta H."/>
            <person name="LaButti K.M."/>
            <person name="Lechner B.E."/>
            <person name="Liimatainen K."/>
            <person name="Lipzen A."/>
            <person name="Lukacs Z."/>
            <person name="Mihaltcheva S."/>
            <person name="Morgado L.N."/>
            <person name="Niskanen T."/>
            <person name="Noordeloos M.E."/>
            <person name="Ohm R.A."/>
            <person name="Ortiz-Santana B."/>
            <person name="Ovrebo C."/>
            <person name="Racz N."/>
            <person name="Riley R."/>
            <person name="Savchenko A."/>
            <person name="Shiryaev A."/>
            <person name="Soop K."/>
            <person name="Spirin V."/>
            <person name="Szebenyi C."/>
            <person name="Tomsovsky M."/>
            <person name="Tulloss R.E."/>
            <person name="Uehling J."/>
            <person name="Grigoriev I.V."/>
            <person name="Vagvolgyi C."/>
            <person name="Papp T."/>
            <person name="Martin F.M."/>
            <person name="Miettinen O."/>
            <person name="Hibbett D.S."/>
            <person name="Nagy L.G."/>
        </authorList>
    </citation>
    <scope>NUCLEOTIDE SEQUENCE [LARGE SCALE GENOMIC DNA]</scope>
    <source>
        <strain evidence="2 3">CBS 309.79</strain>
    </source>
</reference>
<gene>
    <name evidence="2" type="ORF">BDV98DRAFT_21026</name>
</gene>
<feature type="compositionally biased region" description="Low complexity" evidence="1">
    <location>
        <begin position="36"/>
        <end position="51"/>
    </location>
</feature>
<keyword evidence="3" id="KW-1185">Reference proteome</keyword>
<evidence type="ECO:0000313" key="2">
    <source>
        <dbReference type="EMBL" id="TFL07359.1"/>
    </source>
</evidence>
<dbReference type="Proteomes" id="UP000305067">
    <property type="component" value="Unassembled WGS sequence"/>
</dbReference>
<accession>A0A5C3R3P0</accession>
<name>A0A5C3R3P0_9AGAR</name>
<dbReference type="AlphaFoldDB" id="A0A5C3R3P0"/>
<feature type="region of interest" description="Disordered" evidence="1">
    <location>
        <begin position="1"/>
        <end position="96"/>
    </location>
</feature>
<protein>
    <submittedName>
        <fullName evidence="2">Uncharacterized protein</fullName>
    </submittedName>
</protein>
<sequence length="96" mass="10442">MTQTPSLTSFDPFGNHAFTNMSCLPASPPRTAYAHTPSTSPKSPSCSSTRSPSRKVPPSPAHPVFVPYRHERSKTPDLSDIMAKRPSSFNLPQSKS</sequence>
<dbReference type="EMBL" id="ML178814">
    <property type="protein sequence ID" value="TFL07359.1"/>
    <property type="molecule type" value="Genomic_DNA"/>
</dbReference>
<evidence type="ECO:0000313" key="3">
    <source>
        <dbReference type="Proteomes" id="UP000305067"/>
    </source>
</evidence>
<dbReference type="OrthoDB" id="2982052at2759"/>
<organism evidence="2 3">
    <name type="scientific">Pterulicium gracile</name>
    <dbReference type="NCBI Taxonomy" id="1884261"/>
    <lineage>
        <taxon>Eukaryota</taxon>
        <taxon>Fungi</taxon>
        <taxon>Dikarya</taxon>
        <taxon>Basidiomycota</taxon>
        <taxon>Agaricomycotina</taxon>
        <taxon>Agaricomycetes</taxon>
        <taxon>Agaricomycetidae</taxon>
        <taxon>Agaricales</taxon>
        <taxon>Pleurotineae</taxon>
        <taxon>Pterulaceae</taxon>
        <taxon>Pterulicium</taxon>
    </lineage>
</organism>
<proteinExistence type="predicted"/>
<evidence type="ECO:0000256" key="1">
    <source>
        <dbReference type="SAM" id="MobiDB-lite"/>
    </source>
</evidence>